<feature type="region of interest" description="Disordered" evidence="1">
    <location>
        <begin position="147"/>
        <end position="205"/>
    </location>
</feature>
<dbReference type="EMBL" id="BQNB010016936">
    <property type="protein sequence ID" value="GJT57502.1"/>
    <property type="molecule type" value="Genomic_DNA"/>
</dbReference>
<gene>
    <name evidence="2" type="ORF">Tco_0992556</name>
</gene>
<sequence length="478" mass="55076">MIFEPSVLTLILETPSVAPATTLLPPSSVSTIPPVLLQTTTPIPTPPITTEALSITMILDPLHADIQRVYFLEKYVQDLKEANNTTTLRVSLRSKMSPAVNAYLRSSLGDALQKVLQKHTKELIQKYPHLDDAIASGQPNLEKVLRKREHDDKDPSAGLNQDKKTKRSRTKEPEPSKKSSTYKESSKGKYLAKTSKSGKSMTVEEPVEMASEDIKQIVDDVVTDADQILYDSTQTKDKAPKKDWFKQHLRPPTPDQEWNNCQVNNPEVDRCPFDLTKPLPLKGRPGRLTVTAEYFFNNDLEFIKSSDPEKKYTTSITKTKAARYEIVGIKDMVLTLWSTTKVGYDKDALKGIKHWRDKRQHWYRSQTYPGIEFKELYTPSFDPPWIIYEDLNKQKRVMRADELYKFSDRTLKTVHDELHHPMDKRRLGLMVELINKKMLEMRIIRNLERLVGAWELEMDYKLMTRTEWSSSPISNLIL</sequence>
<reference evidence="2" key="1">
    <citation type="journal article" date="2022" name="Int. J. Mol. Sci.">
        <title>Draft Genome of Tanacetum Coccineum: Genomic Comparison of Closely Related Tanacetum-Family Plants.</title>
        <authorList>
            <person name="Yamashiro T."/>
            <person name="Shiraishi A."/>
            <person name="Nakayama K."/>
            <person name="Satake H."/>
        </authorList>
    </citation>
    <scope>NUCLEOTIDE SEQUENCE</scope>
</reference>
<organism evidence="2 3">
    <name type="scientific">Tanacetum coccineum</name>
    <dbReference type="NCBI Taxonomy" id="301880"/>
    <lineage>
        <taxon>Eukaryota</taxon>
        <taxon>Viridiplantae</taxon>
        <taxon>Streptophyta</taxon>
        <taxon>Embryophyta</taxon>
        <taxon>Tracheophyta</taxon>
        <taxon>Spermatophyta</taxon>
        <taxon>Magnoliopsida</taxon>
        <taxon>eudicotyledons</taxon>
        <taxon>Gunneridae</taxon>
        <taxon>Pentapetalae</taxon>
        <taxon>asterids</taxon>
        <taxon>campanulids</taxon>
        <taxon>Asterales</taxon>
        <taxon>Asteraceae</taxon>
        <taxon>Asteroideae</taxon>
        <taxon>Anthemideae</taxon>
        <taxon>Anthemidinae</taxon>
        <taxon>Tanacetum</taxon>
    </lineage>
</organism>
<comment type="caution">
    <text evidence="2">The sequence shown here is derived from an EMBL/GenBank/DDBJ whole genome shotgun (WGS) entry which is preliminary data.</text>
</comment>
<accession>A0ABQ5F3X9</accession>
<evidence type="ECO:0000256" key="1">
    <source>
        <dbReference type="SAM" id="MobiDB-lite"/>
    </source>
</evidence>
<evidence type="ECO:0000313" key="2">
    <source>
        <dbReference type="EMBL" id="GJT57502.1"/>
    </source>
</evidence>
<proteinExistence type="predicted"/>
<keyword evidence="3" id="KW-1185">Reference proteome</keyword>
<reference evidence="2" key="2">
    <citation type="submission" date="2022-01" db="EMBL/GenBank/DDBJ databases">
        <authorList>
            <person name="Yamashiro T."/>
            <person name="Shiraishi A."/>
            <person name="Satake H."/>
            <person name="Nakayama K."/>
        </authorList>
    </citation>
    <scope>NUCLEOTIDE SEQUENCE</scope>
</reference>
<protein>
    <submittedName>
        <fullName evidence="2">Uncharacterized protein</fullName>
    </submittedName>
</protein>
<dbReference type="Proteomes" id="UP001151760">
    <property type="component" value="Unassembled WGS sequence"/>
</dbReference>
<evidence type="ECO:0000313" key="3">
    <source>
        <dbReference type="Proteomes" id="UP001151760"/>
    </source>
</evidence>
<name>A0ABQ5F3X9_9ASTR</name>